<keyword evidence="2" id="KW-1185">Reference proteome</keyword>
<sequence length="211" mass="22353">MAHTDTPHIHAVTLEVTDLTTARTFYDTAFDLGDRLDLRESDAPTSGFRGYHLSVIASQPADVRALFDGAVDAGATVLRPVAKSLWGTGGVVQAPDGAIWKVATSAKKDTRPAERRIDEVVLLLGAADVGASKTFYAGHGLRVGKSFGSYVDFAMGDSPIGFGLYKRRALAKDAGVPPEGSGSHRIVLRGDLGEVTDPDGFAWEPSRADRG</sequence>
<dbReference type="SUPFAM" id="SSF54593">
    <property type="entry name" value="Glyoxalase/Bleomycin resistance protein/Dihydroxybiphenyl dioxygenase"/>
    <property type="match status" value="2"/>
</dbReference>
<accession>A0A8H9GP74</accession>
<comment type="caution">
    <text evidence="1">The sequence shown here is derived from an EMBL/GenBank/DDBJ whole genome shotgun (WGS) entry which is preliminary data.</text>
</comment>
<evidence type="ECO:0000313" key="2">
    <source>
        <dbReference type="Proteomes" id="UP000655589"/>
    </source>
</evidence>
<reference evidence="1" key="1">
    <citation type="journal article" date="2014" name="Int. J. Syst. Evol. Microbiol.">
        <title>Complete genome sequence of Corynebacterium casei LMG S-19264T (=DSM 44701T), isolated from a smear-ripened cheese.</title>
        <authorList>
            <consortium name="US DOE Joint Genome Institute (JGI-PGF)"/>
            <person name="Walter F."/>
            <person name="Albersmeier A."/>
            <person name="Kalinowski J."/>
            <person name="Ruckert C."/>
        </authorList>
    </citation>
    <scope>NUCLEOTIDE SEQUENCE</scope>
    <source>
        <strain evidence="1">JCM 3051</strain>
    </source>
</reference>
<evidence type="ECO:0000313" key="1">
    <source>
        <dbReference type="EMBL" id="GGM41123.1"/>
    </source>
</evidence>
<dbReference type="Gene3D" id="3.10.180.10">
    <property type="entry name" value="2,3-Dihydroxybiphenyl 1,2-Dioxygenase, domain 1"/>
    <property type="match status" value="2"/>
</dbReference>
<dbReference type="PANTHER" id="PTHR36503:SF1">
    <property type="entry name" value="BLR2520 PROTEIN"/>
    <property type="match status" value="1"/>
</dbReference>
<protein>
    <submittedName>
        <fullName evidence="1">Glyoxalase</fullName>
    </submittedName>
</protein>
<name>A0A8H9GP74_9MICO</name>
<dbReference type="PANTHER" id="PTHR36503">
    <property type="entry name" value="BLR2520 PROTEIN"/>
    <property type="match status" value="1"/>
</dbReference>
<dbReference type="Proteomes" id="UP000655589">
    <property type="component" value="Unassembled WGS sequence"/>
</dbReference>
<dbReference type="InterPro" id="IPR029068">
    <property type="entry name" value="Glyas_Bleomycin-R_OHBP_Dase"/>
</dbReference>
<reference evidence="1" key="2">
    <citation type="submission" date="2020-09" db="EMBL/GenBank/DDBJ databases">
        <authorList>
            <person name="Sun Q."/>
            <person name="Ohkuma M."/>
        </authorList>
    </citation>
    <scope>NUCLEOTIDE SEQUENCE</scope>
    <source>
        <strain evidence="1">JCM 3051</strain>
    </source>
</reference>
<dbReference type="AlphaFoldDB" id="A0A8H9GP74"/>
<dbReference type="RefSeq" id="WP_171103053.1">
    <property type="nucleotide sequence ID" value="NZ_BMPT01000022.1"/>
</dbReference>
<gene>
    <name evidence="1" type="ORF">GCM10010102_40770</name>
</gene>
<dbReference type="EMBL" id="BMPT01000022">
    <property type="protein sequence ID" value="GGM41123.1"/>
    <property type="molecule type" value="Genomic_DNA"/>
</dbReference>
<proteinExistence type="predicted"/>
<organism evidence="1 2">
    <name type="scientific">Promicromonospora citrea</name>
    <dbReference type="NCBI Taxonomy" id="43677"/>
    <lineage>
        <taxon>Bacteria</taxon>
        <taxon>Bacillati</taxon>
        <taxon>Actinomycetota</taxon>
        <taxon>Actinomycetes</taxon>
        <taxon>Micrococcales</taxon>
        <taxon>Promicromonosporaceae</taxon>
        <taxon>Promicromonospora</taxon>
    </lineage>
</organism>